<name>A0A4Q0S4P6_9BRAD</name>
<feature type="transmembrane region" description="Helical" evidence="8">
    <location>
        <begin position="166"/>
        <end position="188"/>
    </location>
</feature>
<feature type="transmembrane region" description="Helical" evidence="8">
    <location>
        <begin position="34"/>
        <end position="54"/>
    </location>
</feature>
<dbReference type="InterPro" id="IPR052017">
    <property type="entry name" value="TSUP"/>
</dbReference>
<keyword evidence="6 8" id="KW-1133">Transmembrane helix</keyword>
<feature type="transmembrane region" description="Helical" evidence="8">
    <location>
        <begin position="227"/>
        <end position="247"/>
    </location>
</feature>
<sequence>MDTLVFTVFALAALIGGFVSGFSGFAMGLVVSGVWLHIITPMQTATLIAGYGLLTQGYGIYKLRHVLDLRKAWPLALGTVIGIPIGVGILAYLNPVHLRFGVGMLLLIYAIYGLARPVFAPLKIGTGADIAIGISNGMLGGLTGLGGVISTISCQWRGWPKDVQRAVFQPVLFIAFVVISLSQAAAGTLTKETLMLYAMGVPFMVAGLWSGFKLFGTIKDETFRKTVLALLLFAGLSLIVSIPPFSFR</sequence>
<dbReference type="EMBL" id="LBJQ01000077">
    <property type="protein sequence ID" value="RXH27795.1"/>
    <property type="molecule type" value="Genomic_DNA"/>
</dbReference>
<keyword evidence="10" id="KW-1185">Reference proteome</keyword>
<dbReference type="RefSeq" id="WP_128918949.1">
    <property type="nucleotide sequence ID" value="NZ_LBJC01000013.1"/>
</dbReference>
<dbReference type="PANTHER" id="PTHR30269:SF37">
    <property type="entry name" value="MEMBRANE TRANSPORTER PROTEIN"/>
    <property type="match status" value="1"/>
</dbReference>
<feature type="transmembrane region" description="Helical" evidence="8">
    <location>
        <begin position="98"/>
        <end position="115"/>
    </location>
</feature>
<comment type="caution">
    <text evidence="9">The sequence shown here is derived from an EMBL/GenBank/DDBJ whole genome shotgun (WGS) entry which is preliminary data.</text>
</comment>
<comment type="subcellular location">
    <subcellularLocation>
        <location evidence="1 8">Cell membrane</location>
        <topology evidence="1 8">Multi-pass membrane protein</topology>
    </subcellularLocation>
</comment>
<dbReference type="Pfam" id="PF01925">
    <property type="entry name" value="TauE"/>
    <property type="match status" value="1"/>
</dbReference>
<evidence type="ECO:0000313" key="10">
    <source>
        <dbReference type="Proteomes" id="UP000289546"/>
    </source>
</evidence>
<evidence type="ECO:0000256" key="1">
    <source>
        <dbReference type="ARBA" id="ARBA00004651"/>
    </source>
</evidence>
<organism evidence="9 10">
    <name type="scientific">Bradyrhizobium nanningense</name>
    <dbReference type="NCBI Taxonomy" id="1325118"/>
    <lineage>
        <taxon>Bacteria</taxon>
        <taxon>Pseudomonadati</taxon>
        <taxon>Pseudomonadota</taxon>
        <taxon>Alphaproteobacteria</taxon>
        <taxon>Hyphomicrobiales</taxon>
        <taxon>Nitrobacteraceae</taxon>
        <taxon>Bradyrhizobium</taxon>
    </lineage>
</organism>
<reference evidence="9 10" key="1">
    <citation type="submission" date="2015-04" db="EMBL/GenBank/DDBJ databases">
        <title>Comparative genomics of rhizobia nodulating Arachis hypogaea in China.</title>
        <authorList>
            <person name="Li Y."/>
        </authorList>
    </citation>
    <scope>NUCLEOTIDE SEQUENCE [LARGE SCALE GENOMIC DNA]</scope>
    <source>
        <strain evidence="9 10">CCBAU 51757</strain>
    </source>
</reference>
<evidence type="ECO:0000256" key="5">
    <source>
        <dbReference type="ARBA" id="ARBA00022692"/>
    </source>
</evidence>
<evidence type="ECO:0000256" key="8">
    <source>
        <dbReference type="RuleBase" id="RU363041"/>
    </source>
</evidence>
<evidence type="ECO:0000256" key="7">
    <source>
        <dbReference type="ARBA" id="ARBA00023136"/>
    </source>
</evidence>
<comment type="similarity">
    <text evidence="2 8">Belongs to the 4-toluene sulfonate uptake permease (TSUP) (TC 2.A.102) family.</text>
</comment>
<evidence type="ECO:0000256" key="6">
    <source>
        <dbReference type="ARBA" id="ARBA00022989"/>
    </source>
</evidence>
<gene>
    <name evidence="9" type="ORF">XH99_16220</name>
</gene>
<feature type="transmembrane region" description="Helical" evidence="8">
    <location>
        <begin position="194"/>
        <end position="215"/>
    </location>
</feature>
<dbReference type="InterPro" id="IPR002781">
    <property type="entry name" value="TM_pro_TauE-like"/>
</dbReference>
<keyword evidence="4 8" id="KW-1003">Cell membrane</keyword>
<evidence type="ECO:0000256" key="3">
    <source>
        <dbReference type="ARBA" id="ARBA00022448"/>
    </source>
</evidence>
<dbReference type="PANTHER" id="PTHR30269">
    <property type="entry name" value="TRANSMEMBRANE PROTEIN YFCA"/>
    <property type="match status" value="1"/>
</dbReference>
<feature type="transmembrane region" description="Helical" evidence="8">
    <location>
        <begin position="75"/>
        <end position="92"/>
    </location>
</feature>
<evidence type="ECO:0000256" key="2">
    <source>
        <dbReference type="ARBA" id="ARBA00009142"/>
    </source>
</evidence>
<dbReference type="AlphaFoldDB" id="A0A4Q0S4P6"/>
<accession>A0A4Q0S4P6</accession>
<keyword evidence="5 8" id="KW-0812">Transmembrane</keyword>
<keyword evidence="7 8" id="KW-0472">Membrane</keyword>
<evidence type="ECO:0000256" key="4">
    <source>
        <dbReference type="ARBA" id="ARBA00022475"/>
    </source>
</evidence>
<dbReference type="GO" id="GO:0005886">
    <property type="term" value="C:plasma membrane"/>
    <property type="evidence" value="ECO:0007669"/>
    <property type="project" value="UniProtKB-SubCell"/>
</dbReference>
<protein>
    <recommendedName>
        <fullName evidence="8">Probable membrane transporter protein</fullName>
    </recommendedName>
</protein>
<keyword evidence="3" id="KW-0813">Transport</keyword>
<dbReference type="OrthoDB" id="8421744at2"/>
<evidence type="ECO:0000313" key="9">
    <source>
        <dbReference type="EMBL" id="RXH27795.1"/>
    </source>
</evidence>
<proteinExistence type="inferred from homology"/>
<dbReference type="Proteomes" id="UP000289546">
    <property type="component" value="Unassembled WGS sequence"/>
</dbReference>